<dbReference type="EMBL" id="ABYI02000006">
    <property type="protein sequence ID" value="EEG75719.1"/>
    <property type="molecule type" value="Genomic_DNA"/>
</dbReference>
<dbReference type="InterPro" id="IPR010505">
    <property type="entry name" value="MoaA_twitch"/>
</dbReference>
<dbReference type="SUPFAM" id="SSF102114">
    <property type="entry name" value="Radical SAM enzymes"/>
    <property type="match status" value="1"/>
</dbReference>
<feature type="domain" description="Radical SAM core" evidence="8">
    <location>
        <begin position="1"/>
        <end position="200"/>
    </location>
</feature>
<dbReference type="Proteomes" id="UP000004893">
    <property type="component" value="Unassembled WGS sequence"/>
</dbReference>
<dbReference type="PANTHER" id="PTHR22960:SF0">
    <property type="entry name" value="MOLYBDENUM COFACTOR BIOSYNTHESIS PROTEIN 1"/>
    <property type="match status" value="1"/>
</dbReference>
<gene>
    <name evidence="9" type="primary">moaA</name>
    <name evidence="9" type="ORF">CLOHYLEM_04220</name>
</gene>
<dbReference type="eggNOG" id="COG2896">
    <property type="taxonomic scope" value="Bacteria"/>
</dbReference>
<evidence type="ECO:0000313" key="9">
    <source>
        <dbReference type="EMBL" id="EEG75719.1"/>
    </source>
</evidence>
<keyword evidence="10" id="KW-1185">Reference proteome</keyword>
<dbReference type="PANTHER" id="PTHR22960">
    <property type="entry name" value="MOLYBDOPTERIN COFACTOR SYNTHESIS PROTEIN A"/>
    <property type="match status" value="1"/>
</dbReference>
<dbReference type="GO" id="GO:0061799">
    <property type="term" value="F:cyclic pyranopterin monophosphate synthase activity"/>
    <property type="evidence" value="ECO:0007669"/>
    <property type="project" value="TreeGrafter"/>
</dbReference>
<dbReference type="HOGENOM" id="CLU_009273_0_1_9"/>
<evidence type="ECO:0000256" key="3">
    <source>
        <dbReference type="ARBA" id="ARBA00022741"/>
    </source>
</evidence>
<dbReference type="Pfam" id="PF04055">
    <property type="entry name" value="Radical_SAM"/>
    <property type="match status" value="1"/>
</dbReference>
<dbReference type="CDD" id="cd21117">
    <property type="entry name" value="Twitch_MoaA"/>
    <property type="match status" value="1"/>
</dbReference>
<dbReference type="GO" id="GO:0006777">
    <property type="term" value="P:Mo-molybdopterin cofactor biosynthetic process"/>
    <property type="evidence" value="ECO:0007669"/>
    <property type="project" value="UniProtKB-KW"/>
</dbReference>
<evidence type="ECO:0000313" key="10">
    <source>
        <dbReference type="Proteomes" id="UP000004893"/>
    </source>
</evidence>
<evidence type="ECO:0000256" key="5">
    <source>
        <dbReference type="ARBA" id="ARBA00023014"/>
    </source>
</evidence>
<proteinExistence type="predicted"/>
<evidence type="ECO:0000256" key="6">
    <source>
        <dbReference type="ARBA" id="ARBA00023134"/>
    </source>
</evidence>
<dbReference type="GO" id="GO:0051539">
    <property type="term" value="F:4 iron, 4 sulfur cluster binding"/>
    <property type="evidence" value="ECO:0007669"/>
    <property type="project" value="UniProtKB-KW"/>
</dbReference>
<dbReference type="InterPro" id="IPR007197">
    <property type="entry name" value="rSAM"/>
</dbReference>
<protein>
    <submittedName>
        <fullName evidence="9">Molybdenum cofactor biosynthesis protein A</fullName>
    </submittedName>
</protein>
<keyword evidence="7" id="KW-0501">Molybdenum cofactor biosynthesis</keyword>
<keyword evidence="1" id="KW-0949">S-adenosyl-L-methionine</keyword>
<dbReference type="STRING" id="553973.CLOHYLEM_04220"/>
<accession>C0BWN7</accession>
<keyword evidence="3" id="KW-0547">Nucleotide-binding</keyword>
<reference evidence="9" key="2">
    <citation type="submission" date="2013-06" db="EMBL/GenBank/DDBJ databases">
        <title>Draft genome sequence of Clostridium hylemonae (DSM 15053).</title>
        <authorList>
            <person name="Sudarsanam P."/>
            <person name="Ley R."/>
            <person name="Guruge J."/>
            <person name="Turnbaugh P.J."/>
            <person name="Mahowald M."/>
            <person name="Liep D."/>
            <person name="Gordon J."/>
        </authorList>
    </citation>
    <scope>NUCLEOTIDE SEQUENCE</scope>
    <source>
        <strain evidence="9">DSM 15053</strain>
    </source>
</reference>
<evidence type="ECO:0000256" key="4">
    <source>
        <dbReference type="ARBA" id="ARBA00023004"/>
    </source>
</evidence>
<keyword evidence="5" id="KW-0411">Iron-sulfur</keyword>
<dbReference type="InterPro" id="IPR050105">
    <property type="entry name" value="MoCo_biosynth_MoaA/MoaC"/>
</dbReference>
<dbReference type="GO" id="GO:0005525">
    <property type="term" value="F:GTP binding"/>
    <property type="evidence" value="ECO:0007669"/>
    <property type="project" value="UniProtKB-KW"/>
</dbReference>
<dbReference type="GO" id="GO:0046872">
    <property type="term" value="F:metal ion binding"/>
    <property type="evidence" value="ECO:0007669"/>
    <property type="project" value="UniProtKB-KW"/>
</dbReference>
<dbReference type="PROSITE" id="PS51918">
    <property type="entry name" value="RADICAL_SAM"/>
    <property type="match status" value="1"/>
</dbReference>
<evidence type="ECO:0000256" key="1">
    <source>
        <dbReference type="ARBA" id="ARBA00022691"/>
    </source>
</evidence>
<dbReference type="CDD" id="cd01335">
    <property type="entry name" value="Radical_SAM"/>
    <property type="match status" value="1"/>
</dbReference>
<evidence type="ECO:0000256" key="7">
    <source>
        <dbReference type="ARBA" id="ARBA00023150"/>
    </source>
</evidence>
<name>C0BWN7_9FIRM</name>
<evidence type="ECO:0000259" key="8">
    <source>
        <dbReference type="PROSITE" id="PS51918"/>
    </source>
</evidence>
<reference evidence="9" key="1">
    <citation type="submission" date="2009-02" db="EMBL/GenBank/DDBJ databases">
        <authorList>
            <person name="Fulton L."/>
            <person name="Clifton S."/>
            <person name="Fulton B."/>
            <person name="Xu J."/>
            <person name="Minx P."/>
            <person name="Pepin K.H."/>
            <person name="Johnson M."/>
            <person name="Bhonagiri V."/>
            <person name="Nash W.E."/>
            <person name="Mardis E.R."/>
            <person name="Wilson R.K."/>
        </authorList>
    </citation>
    <scope>NUCLEOTIDE SEQUENCE [LARGE SCALE GENOMIC DNA]</scope>
    <source>
        <strain evidence="9">DSM 15053</strain>
    </source>
</reference>
<dbReference type="Pfam" id="PF06463">
    <property type="entry name" value="Mob_synth_C"/>
    <property type="match status" value="1"/>
</dbReference>
<dbReference type="Gene3D" id="3.20.20.70">
    <property type="entry name" value="Aldolase class I"/>
    <property type="match status" value="1"/>
</dbReference>
<dbReference type="GO" id="GO:0061798">
    <property type="term" value="F:GTP 3',8'-cyclase activity"/>
    <property type="evidence" value="ECO:0007669"/>
    <property type="project" value="TreeGrafter"/>
</dbReference>
<keyword evidence="6" id="KW-0342">GTP-binding</keyword>
<dbReference type="InterPro" id="IPR058240">
    <property type="entry name" value="rSAM_sf"/>
</dbReference>
<dbReference type="AlphaFoldDB" id="C0BWN7"/>
<dbReference type="InterPro" id="IPR013785">
    <property type="entry name" value="Aldolase_TIM"/>
</dbReference>
<sequence length="298" mass="32279">MPEEGVAAIPHSEILTYDEIKRLTGIFASLGITKVKLTGGEPLVRKGIPELIAMLKSIPDIEQVTLTTNGTLLKEHMPALADAGLDAVNISIDALDERLYEQITRRNGLRAALGGLAAALSCPQLKVKVNCVPLAGVNDREWVPLAGIARDKEADVRFIEMMPIGLGRKHAGRTQEEILEALRKAYGEEKTVQGYHGNGPGVYVRFEGFKGRIGFISALSHKFCGGCNRVRLTSAGYLKPCLQYAGGMDVKALLRGQVPDSVLREQVRRAVYGKPAGHSFDSPVTDGMEEMEMSRIGG</sequence>
<evidence type="ECO:0000256" key="2">
    <source>
        <dbReference type="ARBA" id="ARBA00022723"/>
    </source>
</evidence>
<keyword evidence="2" id="KW-0479">Metal-binding</keyword>
<organism evidence="9 10">
    <name type="scientific">[Clostridium] hylemonae DSM 15053</name>
    <dbReference type="NCBI Taxonomy" id="553973"/>
    <lineage>
        <taxon>Bacteria</taxon>
        <taxon>Bacillati</taxon>
        <taxon>Bacillota</taxon>
        <taxon>Clostridia</taxon>
        <taxon>Lachnospirales</taxon>
        <taxon>Lachnospiraceae</taxon>
    </lineage>
</organism>
<keyword evidence="4" id="KW-0408">Iron</keyword>
<comment type="caution">
    <text evidence="9">The sequence shown here is derived from an EMBL/GenBank/DDBJ whole genome shotgun (WGS) entry which is preliminary data.</text>
</comment>